<dbReference type="EMBL" id="NEVR01000001">
    <property type="protein sequence ID" value="OZI68045.1"/>
    <property type="molecule type" value="Genomic_DNA"/>
</dbReference>
<dbReference type="CDD" id="cd06124">
    <property type="entry name" value="cupin_NimR-like_N"/>
    <property type="match status" value="1"/>
</dbReference>
<keyword evidence="5" id="KW-0804">Transcription</keyword>
<feature type="domain" description="HTH araC/xylS-type" evidence="6">
    <location>
        <begin position="176"/>
        <end position="273"/>
    </location>
</feature>
<dbReference type="Gene3D" id="2.60.120.10">
    <property type="entry name" value="Jelly Rolls"/>
    <property type="match status" value="1"/>
</dbReference>
<dbReference type="PANTHER" id="PTHR11019:SF159">
    <property type="entry name" value="TRANSCRIPTIONAL REGULATOR-RELATED"/>
    <property type="match status" value="1"/>
</dbReference>
<dbReference type="InterPro" id="IPR003313">
    <property type="entry name" value="AraC-bd"/>
</dbReference>
<accession>A0A261RV31</accession>
<dbReference type="RefSeq" id="WP_094828872.1">
    <property type="nucleotide sequence ID" value="NZ_NEVL01000006.1"/>
</dbReference>
<dbReference type="SMART" id="SM00342">
    <property type="entry name" value="HTH_ARAC"/>
    <property type="match status" value="1"/>
</dbReference>
<reference evidence="7 10" key="2">
    <citation type="submission" date="2017-05" db="EMBL/GenBank/DDBJ databases">
        <title>Complete and WGS of Bordetella genogroups.</title>
        <authorList>
            <person name="Spilker T."/>
            <person name="LiPuma J."/>
        </authorList>
    </citation>
    <scope>NUCLEOTIDE SEQUENCE [LARGE SCALE GENOMIC DNA]</scope>
    <source>
        <strain evidence="7 10">AU17610</strain>
    </source>
</reference>
<dbReference type="InterPro" id="IPR014710">
    <property type="entry name" value="RmlC-like_jellyroll"/>
</dbReference>
<dbReference type="Proteomes" id="UP000217005">
    <property type="component" value="Unassembled WGS sequence"/>
</dbReference>
<dbReference type="GO" id="GO:0043565">
    <property type="term" value="F:sequence-specific DNA binding"/>
    <property type="evidence" value="ECO:0007669"/>
    <property type="project" value="InterPro"/>
</dbReference>
<dbReference type="SUPFAM" id="SSF46689">
    <property type="entry name" value="Homeodomain-like"/>
    <property type="match status" value="1"/>
</dbReference>
<dbReference type="GO" id="GO:0003700">
    <property type="term" value="F:DNA-binding transcription factor activity"/>
    <property type="evidence" value="ECO:0007669"/>
    <property type="project" value="InterPro"/>
</dbReference>
<dbReference type="InterPro" id="IPR009057">
    <property type="entry name" value="Homeodomain-like_sf"/>
</dbReference>
<organism evidence="7 10">
    <name type="scientific">Bordetella genomosp. 1</name>
    <dbReference type="NCBI Taxonomy" id="1395607"/>
    <lineage>
        <taxon>Bacteria</taxon>
        <taxon>Pseudomonadati</taxon>
        <taxon>Pseudomonadota</taxon>
        <taxon>Betaproteobacteria</taxon>
        <taxon>Burkholderiales</taxon>
        <taxon>Alcaligenaceae</taxon>
        <taxon>Bordetella</taxon>
    </lineage>
</organism>
<dbReference type="InterPro" id="IPR011051">
    <property type="entry name" value="RmlC_Cupin_sf"/>
</dbReference>
<evidence type="ECO:0000259" key="6">
    <source>
        <dbReference type="PROSITE" id="PS01124"/>
    </source>
</evidence>
<dbReference type="Gene3D" id="1.10.10.60">
    <property type="entry name" value="Homeodomain-like"/>
    <property type="match status" value="1"/>
</dbReference>
<dbReference type="PROSITE" id="PS01124">
    <property type="entry name" value="HTH_ARAC_FAMILY_2"/>
    <property type="match status" value="1"/>
</dbReference>
<evidence type="ECO:0000256" key="4">
    <source>
        <dbReference type="ARBA" id="ARBA00023159"/>
    </source>
</evidence>
<dbReference type="Pfam" id="PF02311">
    <property type="entry name" value="AraC_binding"/>
    <property type="match status" value="1"/>
</dbReference>
<dbReference type="PRINTS" id="PR00032">
    <property type="entry name" value="HTHARAC"/>
</dbReference>
<name>A0A261RV31_9BORD</name>
<evidence type="ECO:0000313" key="9">
    <source>
        <dbReference type="Proteomes" id="UP000216354"/>
    </source>
</evidence>
<dbReference type="InterPro" id="IPR020449">
    <property type="entry name" value="Tscrpt_reg_AraC-type_HTH"/>
</dbReference>
<reference evidence="8 9" key="1">
    <citation type="submission" date="2017-05" db="EMBL/GenBank/DDBJ databases">
        <title>Complete and WGS of Bordetella genogroups.</title>
        <authorList>
            <person name="Spilker T."/>
            <person name="Lipuma J."/>
        </authorList>
    </citation>
    <scope>NUCLEOTIDE SEQUENCE [LARGE SCALE GENOMIC DNA]</scope>
    <source>
        <strain evidence="8 9">AU9795</strain>
    </source>
</reference>
<evidence type="ECO:0000313" key="10">
    <source>
        <dbReference type="Proteomes" id="UP000217005"/>
    </source>
</evidence>
<dbReference type="InterPro" id="IPR018060">
    <property type="entry name" value="HTH_AraC"/>
</dbReference>
<evidence type="ECO:0000256" key="2">
    <source>
        <dbReference type="ARBA" id="ARBA00023015"/>
    </source>
</evidence>
<sequence length="280" mass="30180">MPAIAKTPAPAPAPVFPDPFLASPQDSRPHPPCAISARADDFAAGAVSAPQRHDRGLLLYALQGVVTVLTETGNWVVAPGQALWLPPGMLHQKRGWDSVAIRALYMDPQLGGLPTDCQPIQVSPLLQALIGEAIKLQRAEAPSARAGHIHALILDEMRQVCPASLHVPLPAEPRLRRICQALLRDPASREGLDAWAAYGGLSRRSLTRMFRAQTGASFNEWRQRVLLMEALALLSRGAAIADVALRLGYASPGAFATMFRRTLGVSPRDYFRWGDAAAAV</sequence>
<proteinExistence type="predicted"/>
<evidence type="ECO:0000256" key="1">
    <source>
        <dbReference type="ARBA" id="ARBA00022491"/>
    </source>
</evidence>
<evidence type="ECO:0000313" key="8">
    <source>
        <dbReference type="EMBL" id="OZI68045.1"/>
    </source>
</evidence>
<keyword evidence="9" id="KW-1185">Reference proteome</keyword>
<gene>
    <name evidence="8" type="ORF">CAL27_00815</name>
    <name evidence="7" type="ORF">CEG14_23780</name>
</gene>
<keyword evidence="3" id="KW-0238">DNA-binding</keyword>
<dbReference type="Proteomes" id="UP000216354">
    <property type="component" value="Unassembled WGS sequence"/>
</dbReference>
<dbReference type="AlphaFoldDB" id="A0A261RV31"/>
<protein>
    <submittedName>
        <fullName evidence="7">AraC family transcriptional regulator</fullName>
    </submittedName>
</protein>
<dbReference type="EMBL" id="NEVL01000006">
    <property type="protein sequence ID" value="OZI28946.1"/>
    <property type="molecule type" value="Genomic_DNA"/>
</dbReference>
<dbReference type="FunFam" id="1.10.10.60:FF:000132">
    <property type="entry name" value="AraC family transcriptional regulator"/>
    <property type="match status" value="1"/>
</dbReference>
<dbReference type="SUPFAM" id="SSF51182">
    <property type="entry name" value="RmlC-like cupins"/>
    <property type="match status" value="1"/>
</dbReference>
<keyword evidence="4" id="KW-0010">Activator</keyword>
<comment type="caution">
    <text evidence="7">The sequence shown here is derived from an EMBL/GenBank/DDBJ whole genome shotgun (WGS) entry which is preliminary data.</text>
</comment>
<evidence type="ECO:0000256" key="3">
    <source>
        <dbReference type="ARBA" id="ARBA00023125"/>
    </source>
</evidence>
<dbReference type="PANTHER" id="PTHR11019">
    <property type="entry name" value="HTH-TYPE TRANSCRIPTIONAL REGULATOR NIMR"/>
    <property type="match status" value="1"/>
</dbReference>
<dbReference type="OrthoDB" id="2536004at2"/>
<keyword evidence="1" id="KW-0678">Repressor</keyword>
<keyword evidence="2" id="KW-0805">Transcription regulation</keyword>
<evidence type="ECO:0000313" key="7">
    <source>
        <dbReference type="EMBL" id="OZI28946.1"/>
    </source>
</evidence>
<evidence type="ECO:0000256" key="5">
    <source>
        <dbReference type="ARBA" id="ARBA00023163"/>
    </source>
</evidence>
<dbReference type="Pfam" id="PF12833">
    <property type="entry name" value="HTH_18"/>
    <property type="match status" value="1"/>
</dbReference>